<feature type="region of interest" description="Disordered" evidence="2">
    <location>
        <begin position="1"/>
        <end position="20"/>
    </location>
</feature>
<accession>A0ABW0FCT4</accession>
<keyword evidence="4" id="KW-0436">Ligase</keyword>
<evidence type="ECO:0000256" key="2">
    <source>
        <dbReference type="SAM" id="MobiDB-lite"/>
    </source>
</evidence>
<dbReference type="PROSITE" id="PS50975">
    <property type="entry name" value="ATP_GRASP"/>
    <property type="match status" value="1"/>
</dbReference>
<evidence type="ECO:0000256" key="1">
    <source>
        <dbReference type="PROSITE-ProRule" id="PRU00409"/>
    </source>
</evidence>
<dbReference type="Gene3D" id="3.30.470.20">
    <property type="entry name" value="ATP-grasp fold, B domain"/>
    <property type="match status" value="1"/>
</dbReference>
<evidence type="ECO:0000313" key="4">
    <source>
        <dbReference type="EMBL" id="MFC5296823.1"/>
    </source>
</evidence>
<evidence type="ECO:0000313" key="5">
    <source>
        <dbReference type="Proteomes" id="UP001595937"/>
    </source>
</evidence>
<keyword evidence="1" id="KW-0067">ATP-binding</keyword>
<reference evidence="5" key="1">
    <citation type="journal article" date="2019" name="Int. J. Syst. Evol. Microbiol.">
        <title>The Global Catalogue of Microorganisms (GCM) 10K type strain sequencing project: providing services to taxonomists for standard genome sequencing and annotation.</title>
        <authorList>
            <consortium name="The Broad Institute Genomics Platform"/>
            <consortium name="The Broad Institute Genome Sequencing Center for Infectious Disease"/>
            <person name="Wu L."/>
            <person name="Ma J."/>
        </authorList>
    </citation>
    <scope>NUCLEOTIDE SEQUENCE [LARGE SCALE GENOMIC DNA]</scope>
    <source>
        <strain evidence="5">CGMCC 1.16455</strain>
    </source>
</reference>
<protein>
    <submittedName>
        <fullName evidence="4">Carboxylate--amine ligase</fullName>
    </submittedName>
</protein>
<name>A0ABW0FCT4_9MICO</name>
<organism evidence="4 5">
    <name type="scientific">Brachybacterium tyrofermentans</name>
    <dbReference type="NCBI Taxonomy" id="47848"/>
    <lineage>
        <taxon>Bacteria</taxon>
        <taxon>Bacillati</taxon>
        <taxon>Actinomycetota</taxon>
        <taxon>Actinomycetes</taxon>
        <taxon>Micrococcales</taxon>
        <taxon>Dermabacteraceae</taxon>
        <taxon>Brachybacterium</taxon>
    </lineage>
</organism>
<keyword evidence="5" id="KW-1185">Reference proteome</keyword>
<dbReference type="EMBL" id="JBHSLN010000016">
    <property type="protein sequence ID" value="MFC5296823.1"/>
    <property type="molecule type" value="Genomic_DNA"/>
</dbReference>
<feature type="domain" description="ATP-grasp" evidence="3">
    <location>
        <begin position="143"/>
        <end position="346"/>
    </location>
</feature>
<keyword evidence="1" id="KW-0547">Nucleotide-binding</keyword>
<gene>
    <name evidence="4" type="ORF">ACFPK8_04820</name>
</gene>
<sequence length="431" mass="47750">MSAPETPSPRPTASDLGPPSSSESFDLVLLGSGLGVYTLARAFHEEYGVVATVLTKVGIEPMRRSVTCEVIELGGSASDEDLVAAAVELARERGGVRPQLLLANADSLVQLMSDHREQLEPHFVMPILEADVLERLSDKAEFARLCTDHGVATPRTEVIDLGTPRDADWQPPRTELPFPVVMKAARTADMAGVRFEGKKKVWFLETPQELDDLVRAIAAAGYAGRLVVQELIPGDDTAEGSITAYTDAAGRVTLLCSARVLLGEHTPDALGRPAAMITLPFDDALDQARRLLEATGYRGYANFDVKRDPRDGTWKFFEVNPRIGRNNFYVSSAGANVSRFVVADAIEHRLLEPVTEFDEILYSLVPMPLLMRYLRDPALKRWVRTVARRGVRNPWTYPADGSWARRYARIVGLNHERKFLRHYPRPTDSGF</sequence>
<dbReference type="RefSeq" id="WP_343921877.1">
    <property type="nucleotide sequence ID" value="NZ_BAAAIR010000003.1"/>
</dbReference>
<proteinExistence type="predicted"/>
<dbReference type="InterPro" id="IPR011761">
    <property type="entry name" value="ATP-grasp"/>
</dbReference>
<dbReference type="SUPFAM" id="SSF56059">
    <property type="entry name" value="Glutathione synthetase ATP-binding domain-like"/>
    <property type="match status" value="1"/>
</dbReference>
<dbReference type="Proteomes" id="UP001595937">
    <property type="component" value="Unassembled WGS sequence"/>
</dbReference>
<evidence type="ECO:0000259" key="3">
    <source>
        <dbReference type="PROSITE" id="PS50975"/>
    </source>
</evidence>
<dbReference type="GO" id="GO:0016874">
    <property type="term" value="F:ligase activity"/>
    <property type="evidence" value="ECO:0007669"/>
    <property type="project" value="UniProtKB-KW"/>
</dbReference>
<dbReference type="GeneID" id="303295533"/>
<comment type="caution">
    <text evidence="4">The sequence shown here is derived from an EMBL/GenBank/DDBJ whole genome shotgun (WGS) entry which is preliminary data.</text>
</comment>
<feature type="compositionally biased region" description="Pro residues" evidence="2">
    <location>
        <begin position="1"/>
        <end position="10"/>
    </location>
</feature>